<dbReference type="Proteomes" id="UP001651050">
    <property type="component" value="Unassembled WGS sequence"/>
</dbReference>
<dbReference type="Gene3D" id="1.10.260.40">
    <property type="entry name" value="lambda repressor-like DNA-binding domains"/>
    <property type="match status" value="1"/>
</dbReference>
<dbReference type="InterPro" id="IPR001387">
    <property type="entry name" value="Cro/C1-type_HTH"/>
</dbReference>
<dbReference type="EMBL" id="JALQCY010000005">
    <property type="protein sequence ID" value="MCK9795214.1"/>
    <property type="molecule type" value="Genomic_DNA"/>
</dbReference>
<evidence type="ECO:0000313" key="2">
    <source>
        <dbReference type="Proteomes" id="UP001651050"/>
    </source>
</evidence>
<dbReference type="SUPFAM" id="SSF56024">
    <property type="entry name" value="Phospholipase D/nuclease"/>
    <property type="match status" value="1"/>
</dbReference>
<dbReference type="SUPFAM" id="SSF47413">
    <property type="entry name" value="lambda repressor-like DNA-binding domains"/>
    <property type="match status" value="1"/>
</dbReference>
<proteinExistence type="predicted"/>
<dbReference type="CDD" id="cd00093">
    <property type="entry name" value="HTH_XRE"/>
    <property type="match status" value="1"/>
</dbReference>
<keyword evidence="2" id="KW-1185">Reference proteome</keyword>
<organism evidence="1 2">
    <name type="scientific">Isoptericola peretonis</name>
    <dbReference type="NCBI Taxonomy" id="2918523"/>
    <lineage>
        <taxon>Bacteria</taxon>
        <taxon>Bacillati</taxon>
        <taxon>Actinomycetota</taxon>
        <taxon>Actinomycetes</taxon>
        <taxon>Micrococcales</taxon>
        <taxon>Promicromonosporaceae</taxon>
        <taxon>Isoptericola</taxon>
    </lineage>
</organism>
<evidence type="ECO:0000313" key="1">
    <source>
        <dbReference type="EMBL" id="MCK9795214.1"/>
    </source>
</evidence>
<sequence length="250" mass="27676">MTNERLRAAITDAGFSLQEFSDQLGVDPKTVERWITKDRMPYLSHRMNAAGILGRTAGYLWPSTEADPRTKSATRAELVDLYPSRGALPISMWEDLIDGATESIDLLAFAGSFLHDGIPEFGERIRARAAAGVRIRLLFGDPESAAVTLRGEEEGIGDLMAARCRLTWNYLAPLLDGIAGIQARKHGSTVYASLFRFDNTLLVNPHALGAPAGHSPILHLHRIAGGKLFDHYMESFDRTWQFANRSLRLD</sequence>
<dbReference type="RefSeq" id="WP_416345065.1">
    <property type="nucleotide sequence ID" value="NZ_JALQCY010000005.1"/>
</dbReference>
<accession>A0ABT0J6U6</accession>
<comment type="caution">
    <text evidence="1">The sequence shown here is derived from an EMBL/GenBank/DDBJ whole genome shotgun (WGS) entry which is preliminary data.</text>
</comment>
<gene>
    <name evidence="1" type="ORF">M1843_15800</name>
</gene>
<name>A0ABT0J6U6_9MICO</name>
<reference evidence="1 2" key="1">
    <citation type="submission" date="2022-02" db="EMBL/GenBank/DDBJ databases">
        <title>The car tank lid bacteriome: a reservoir of bacteria with potential in bioremediation of fuel.</title>
        <authorList>
            <person name="Vidal-Verdu A."/>
            <person name="Gomez-Martinez D."/>
            <person name="Latorre-Perez A."/>
            <person name="Pereto J."/>
            <person name="Porcar M."/>
        </authorList>
    </citation>
    <scope>NUCLEOTIDE SEQUENCE [LARGE SCALE GENOMIC DNA]</scope>
    <source>
        <strain evidence="1 2">4D.3</strain>
    </source>
</reference>
<dbReference type="InterPro" id="IPR010982">
    <property type="entry name" value="Lambda_DNA-bd_dom_sf"/>
</dbReference>
<protein>
    <submittedName>
        <fullName evidence="1">Helix-turn-helix domain-containing protein</fullName>
    </submittedName>
</protein>